<dbReference type="GO" id="GO:0004518">
    <property type="term" value="F:nuclease activity"/>
    <property type="evidence" value="ECO:0007669"/>
    <property type="project" value="InterPro"/>
</dbReference>
<evidence type="ECO:0000313" key="2">
    <source>
        <dbReference type="EMBL" id="MSU01952.1"/>
    </source>
</evidence>
<accession>A0A6N7XME2</accession>
<protein>
    <recommendedName>
        <fullName evidence="1">ERCC4 domain-containing protein</fullName>
    </recommendedName>
</protein>
<feature type="domain" description="ERCC4" evidence="1">
    <location>
        <begin position="23"/>
        <end position="191"/>
    </location>
</feature>
<reference evidence="2 3" key="1">
    <citation type="submission" date="2019-09" db="EMBL/GenBank/DDBJ databases">
        <title>In-depth cultivation of the pig gut microbiome towards novel bacterial diversity and tailored functional studies.</title>
        <authorList>
            <person name="Wylensek D."/>
            <person name="Hitch T.C.A."/>
            <person name="Clavel T."/>
        </authorList>
    </citation>
    <scope>NUCLEOTIDE SEQUENCE [LARGE SCALE GENOMIC DNA]</scope>
    <source>
        <strain evidence="2 3">WCA3-693-APC-4?</strain>
    </source>
</reference>
<name>A0A6N7XME2_9FIRM</name>
<dbReference type="GO" id="GO:0003677">
    <property type="term" value="F:DNA binding"/>
    <property type="evidence" value="ECO:0007669"/>
    <property type="project" value="InterPro"/>
</dbReference>
<organism evidence="2 3">
    <name type="scientific">Tissierella pigra</name>
    <dbReference type="NCBI Taxonomy" id="2607614"/>
    <lineage>
        <taxon>Bacteria</taxon>
        <taxon>Bacillati</taxon>
        <taxon>Bacillota</taxon>
        <taxon>Tissierellia</taxon>
        <taxon>Tissierellales</taxon>
        <taxon>Tissierellaceae</taxon>
        <taxon>Tissierella</taxon>
    </lineage>
</organism>
<proteinExistence type="predicted"/>
<dbReference type="Gene3D" id="3.40.50.10130">
    <property type="match status" value="1"/>
</dbReference>
<dbReference type="Pfam" id="PF02732">
    <property type="entry name" value="ERCC4"/>
    <property type="match status" value="1"/>
</dbReference>
<dbReference type="SUPFAM" id="SSF52980">
    <property type="entry name" value="Restriction endonuclease-like"/>
    <property type="match status" value="1"/>
</dbReference>
<dbReference type="GO" id="GO:0006259">
    <property type="term" value="P:DNA metabolic process"/>
    <property type="evidence" value="ECO:0007669"/>
    <property type="project" value="UniProtKB-ARBA"/>
</dbReference>
<dbReference type="AlphaFoldDB" id="A0A6N7XME2"/>
<evidence type="ECO:0000259" key="1">
    <source>
        <dbReference type="Pfam" id="PF02732"/>
    </source>
</evidence>
<gene>
    <name evidence="2" type="ORF">FYJ83_10775</name>
</gene>
<comment type="caution">
    <text evidence="2">The sequence shown here is derived from an EMBL/GenBank/DDBJ whole genome shotgun (WGS) entry which is preliminary data.</text>
</comment>
<dbReference type="EMBL" id="VUNQ01000021">
    <property type="protein sequence ID" value="MSU01952.1"/>
    <property type="molecule type" value="Genomic_DNA"/>
</dbReference>
<keyword evidence="3" id="KW-1185">Reference proteome</keyword>
<sequence>MIRQYRYTEKELNELLKSITIVVDTRENANDHIIKYFDDKKIPHVSRKLDYGDYSCFLPANPELGIMRDTYFDCVIERKAHLEEVSGNFTTDRTRIENEFIRAKDSRFIMMIEKKENKEALLAFKKIKKVIDELPHDTGIKTNDFNILKDAIAGIGSFEDIIEHKYDTQYNEKSFIASLFTFGHRHDIDIHSIDKKYAGLFIYHQLYYFVREYLR</sequence>
<dbReference type="InterPro" id="IPR006166">
    <property type="entry name" value="ERCC4_domain"/>
</dbReference>
<dbReference type="RefSeq" id="WP_154440494.1">
    <property type="nucleotide sequence ID" value="NZ_VUNQ01000021.1"/>
</dbReference>
<evidence type="ECO:0000313" key="3">
    <source>
        <dbReference type="Proteomes" id="UP000469523"/>
    </source>
</evidence>
<dbReference type="InterPro" id="IPR011335">
    <property type="entry name" value="Restrct_endonuc-II-like"/>
</dbReference>
<dbReference type="Proteomes" id="UP000469523">
    <property type="component" value="Unassembled WGS sequence"/>
</dbReference>